<dbReference type="PANTHER" id="PTHR38034">
    <property type="entry name" value="INNER MEMBRANE PROTEIN YPJD"/>
    <property type="match status" value="1"/>
</dbReference>
<evidence type="ECO:0000256" key="1">
    <source>
        <dbReference type="SAM" id="Phobius"/>
    </source>
</evidence>
<feature type="transmembrane region" description="Helical" evidence="1">
    <location>
        <begin position="6"/>
        <end position="23"/>
    </location>
</feature>
<sequence>MPIILICLILVYAGLAVFAWLQYKKEGVRQHYPLKTELAILAPILLVHGAVLVLPVLRDQVLVMGFGYAVSLIVWLMLTMYWAGSFFYRLKGLQLLLYPCAAFSLLIAVIFPGHYVGYKISNWPFILHVSGSLLAYGLFGIVTLLAVLILLLNRNLHKHRFSPFTKFLPPLLSLEKLMFQGMAVGFLLLTFSVISGTFFAEVVFGKPVELSHKTVFGILSWLIYGGLLLKRNMTSWRGKQAALWTIAGFVSLMLAYVGSKFVLEVILP</sequence>
<dbReference type="PATRIC" id="fig|1470200.3.peg.1405"/>
<dbReference type="STRING" id="1470200.PL75_10445"/>
<evidence type="ECO:0000313" key="3">
    <source>
        <dbReference type="EMBL" id="KLT72003.1"/>
    </source>
</evidence>
<feature type="transmembrane region" description="Helical" evidence="1">
    <location>
        <begin position="95"/>
        <end position="113"/>
    </location>
</feature>
<keyword evidence="1" id="KW-1133">Transmembrane helix</keyword>
<feature type="transmembrane region" description="Helical" evidence="1">
    <location>
        <begin position="241"/>
        <end position="263"/>
    </location>
</feature>
<comment type="caution">
    <text evidence="3">The sequence shown here is derived from an EMBL/GenBank/DDBJ whole genome shotgun (WGS) entry which is preliminary data.</text>
</comment>
<organism evidence="3 4">
    <name type="scientific">Neisseria arctica</name>
    <dbReference type="NCBI Taxonomy" id="1470200"/>
    <lineage>
        <taxon>Bacteria</taxon>
        <taxon>Pseudomonadati</taxon>
        <taxon>Pseudomonadota</taxon>
        <taxon>Betaproteobacteria</taxon>
        <taxon>Neisseriales</taxon>
        <taxon>Neisseriaceae</taxon>
        <taxon>Neisseria</taxon>
    </lineage>
</organism>
<dbReference type="EMBL" id="JTDO01000024">
    <property type="protein sequence ID" value="KLT72003.1"/>
    <property type="molecule type" value="Genomic_DNA"/>
</dbReference>
<dbReference type="InterPro" id="IPR002541">
    <property type="entry name" value="Cyt_c_assembly"/>
</dbReference>
<dbReference type="PANTHER" id="PTHR38034:SF1">
    <property type="entry name" value="INNER MEMBRANE PROTEIN YPJD"/>
    <property type="match status" value="1"/>
</dbReference>
<dbReference type="Proteomes" id="UP000036027">
    <property type="component" value="Unassembled WGS sequence"/>
</dbReference>
<evidence type="ECO:0000313" key="4">
    <source>
        <dbReference type="Proteomes" id="UP000036027"/>
    </source>
</evidence>
<dbReference type="GO" id="GO:0017004">
    <property type="term" value="P:cytochrome complex assembly"/>
    <property type="evidence" value="ECO:0007669"/>
    <property type="project" value="InterPro"/>
</dbReference>
<keyword evidence="1" id="KW-0812">Transmembrane</keyword>
<feature type="transmembrane region" description="Helical" evidence="1">
    <location>
        <begin position="63"/>
        <end position="83"/>
    </location>
</feature>
<name>A0A0J1C164_9NEIS</name>
<dbReference type="GO" id="GO:0020037">
    <property type="term" value="F:heme binding"/>
    <property type="evidence" value="ECO:0007669"/>
    <property type="project" value="InterPro"/>
</dbReference>
<keyword evidence="1" id="KW-0472">Membrane</keyword>
<keyword evidence="4" id="KW-1185">Reference proteome</keyword>
<feature type="transmembrane region" description="Helical" evidence="1">
    <location>
        <begin position="133"/>
        <end position="156"/>
    </location>
</feature>
<proteinExistence type="predicted"/>
<evidence type="ECO:0000259" key="2">
    <source>
        <dbReference type="Pfam" id="PF01578"/>
    </source>
</evidence>
<feature type="domain" description="Cytochrome c assembly protein" evidence="2">
    <location>
        <begin position="44"/>
        <end position="266"/>
    </location>
</feature>
<accession>A0A0J1C164</accession>
<reference evidence="3 4" key="1">
    <citation type="submission" date="2014-11" db="EMBL/GenBank/DDBJ databases">
        <title>Genome of a novel goose pathogen.</title>
        <authorList>
            <person name="Hansen C.M."/>
            <person name="Hueffer K."/>
            <person name="Choi S.C."/>
        </authorList>
    </citation>
    <scope>NUCLEOTIDE SEQUENCE [LARGE SCALE GENOMIC DNA]</scope>
    <source>
        <strain evidence="3 4">KH1503</strain>
    </source>
</reference>
<dbReference type="OrthoDB" id="9780793at2"/>
<protein>
    <submittedName>
        <fullName evidence="3">Signal transduction protein</fullName>
    </submittedName>
</protein>
<dbReference type="RefSeq" id="WP_047761882.1">
    <property type="nucleotide sequence ID" value="NZ_CP091510.1"/>
</dbReference>
<feature type="transmembrane region" description="Helical" evidence="1">
    <location>
        <begin position="210"/>
        <end position="229"/>
    </location>
</feature>
<dbReference type="AlphaFoldDB" id="A0A0J1C164"/>
<feature type="transmembrane region" description="Helical" evidence="1">
    <location>
        <begin position="177"/>
        <end position="204"/>
    </location>
</feature>
<gene>
    <name evidence="3" type="ORF">PL75_10445</name>
</gene>
<dbReference type="Pfam" id="PF01578">
    <property type="entry name" value="Cytochrom_C_asm"/>
    <property type="match status" value="1"/>
</dbReference>
<dbReference type="InterPro" id="IPR052372">
    <property type="entry name" value="YpjD/HemX"/>
</dbReference>
<feature type="transmembrane region" description="Helical" evidence="1">
    <location>
        <begin position="38"/>
        <end position="57"/>
    </location>
</feature>